<gene>
    <name evidence="1" type="ORF">EU557_10255</name>
</gene>
<keyword evidence="2" id="KW-1185">Reference proteome</keyword>
<reference evidence="1 2" key="1">
    <citation type="submission" date="2019-04" db="EMBL/GenBank/DDBJ databases">
        <authorList>
            <person name="Feng G."/>
            <person name="Zhang J."/>
            <person name="Zhu H."/>
        </authorList>
    </citation>
    <scope>NUCLEOTIDE SEQUENCE [LARGE SCALE GENOMIC DNA]</scope>
    <source>
        <strain evidence="1 2">JCM 19491</strain>
    </source>
</reference>
<dbReference type="EMBL" id="SRKZ01000003">
    <property type="protein sequence ID" value="TGD80221.1"/>
    <property type="molecule type" value="Genomic_DNA"/>
</dbReference>
<evidence type="ECO:0000313" key="1">
    <source>
        <dbReference type="EMBL" id="TGD80221.1"/>
    </source>
</evidence>
<accession>A0A4Z0MKY7</accession>
<organism evidence="1 2">
    <name type="scientific">Hymenobacter wooponensis</name>
    <dbReference type="NCBI Taxonomy" id="1525360"/>
    <lineage>
        <taxon>Bacteria</taxon>
        <taxon>Pseudomonadati</taxon>
        <taxon>Bacteroidota</taxon>
        <taxon>Cytophagia</taxon>
        <taxon>Cytophagales</taxon>
        <taxon>Hymenobacteraceae</taxon>
        <taxon>Hymenobacter</taxon>
    </lineage>
</organism>
<dbReference type="Proteomes" id="UP000298284">
    <property type="component" value="Unassembled WGS sequence"/>
</dbReference>
<proteinExistence type="predicted"/>
<dbReference type="AlphaFoldDB" id="A0A4Z0MKY7"/>
<sequence>MSISTRQPDMINVEVVRQLLHHNQEEQVLAGLYQKLQGLCCPEHGTLPQLQLMPEPGGYSVDLVNDCCPAFTALCADKIQ</sequence>
<comment type="caution">
    <text evidence="1">The sequence shown here is derived from an EMBL/GenBank/DDBJ whole genome shotgun (WGS) entry which is preliminary data.</text>
</comment>
<dbReference type="RefSeq" id="WP_135530376.1">
    <property type="nucleotide sequence ID" value="NZ_SRKZ01000003.1"/>
</dbReference>
<name>A0A4Z0MKY7_9BACT</name>
<protein>
    <submittedName>
        <fullName evidence="1">Uncharacterized protein</fullName>
    </submittedName>
</protein>
<dbReference type="OrthoDB" id="9931333at2"/>
<evidence type="ECO:0000313" key="2">
    <source>
        <dbReference type="Proteomes" id="UP000298284"/>
    </source>
</evidence>